<evidence type="ECO:0000313" key="3">
    <source>
        <dbReference type="Proteomes" id="UP001549320"/>
    </source>
</evidence>
<name>A0ABV2Q2K0_9BURK</name>
<dbReference type="InterPro" id="IPR019277">
    <property type="entry name" value="DUF2304"/>
</dbReference>
<feature type="transmembrane region" description="Helical" evidence="1">
    <location>
        <begin position="58"/>
        <end position="82"/>
    </location>
</feature>
<sequence length="121" mass="13403">MGNLQTTTLLLGIGLALLILYLVRRDHLHWPHGLFWMLVAIAAAMFGIWPRLIDQLALWVGVVYPPAFLFLCVGVILFVKALHADMVNTRMERQLRRLNQVVSLLAAENAKGPASSGTGQT</sequence>
<protein>
    <recommendedName>
        <fullName evidence="4">DUF2304 domain-containing protein</fullName>
    </recommendedName>
</protein>
<evidence type="ECO:0000256" key="1">
    <source>
        <dbReference type="SAM" id="Phobius"/>
    </source>
</evidence>
<dbReference type="RefSeq" id="WP_354440557.1">
    <property type="nucleotide sequence ID" value="NZ_JBEPSH010000001.1"/>
</dbReference>
<keyword evidence="1" id="KW-0472">Membrane</keyword>
<dbReference type="Proteomes" id="UP001549320">
    <property type="component" value="Unassembled WGS sequence"/>
</dbReference>
<feature type="transmembrane region" description="Helical" evidence="1">
    <location>
        <begin position="35"/>
        <end position="52"/>
    </location>
</feature>
<keyword evidence="1" id="KW-1133">Transmembrane helix</keyword>
<organism evidence="2 3">
    <name type="scientific">Ottowia thiooxydans</name>
    <dbReference type="NCBI Taxonomy" id="219182"/>
    <lineage>
        <taxon>Bacteria</taxon>
        <taxon>Pseudomonadati</taxon>
        <taxon>Pseudomonadota</taxon>
        <taxon>Betaproteobacteria</taxon>
        <taxon>Burkholderiales</taxon>
        <taxon>Comamonadaceae</taxon>
        <taxon>Ottowia</taxon>
    </lineage>
</organism>
<accession>A0ABV2Q2K0</accession>
<evidence type="ECO:0008006" key="4">
    <source>
        <dbReference type="Google" id="ProtNLM"/>
    </source>
</evidence>
<dbReference type="EMBL" id="JBEPSH010000001">
    <property type="protein sequence ID" value="MET4575237.1"/>
    <property type="molecule type" value="Genomic_DNA"/>
</dbReference>
<comment type="caution">
    <text evidence="2">The sequence shown here is derived from an EMBL/GenBank/DDBJ whole genome shotgun (WGS) entry which is preliminary data.</text>
</comment>
<proteinExistence type="predicted"/>
<evidence type="ECO:0000313" key="2">
    <source>
        <dbReference type="EMBL" id="MET4575237.1"/>
    </source>
</evidence>
<gene>
    <name evidence="2" type="ORF">ABIE13_000334</name>
</gene>
<keyword evidence="3" id="KW-1185">Reference proteome</keyword>
<keyword evidence="1" id="KW-0812">Transmembrane</keyword>
<dbReference type="Pfam" id="PF10066">
    <property type="entry name" value="DUF2304"/>
    <property type="match status" value="1"/>
</dbReference>
<feature type="transmembrane region" description="Helical" evidence="1">
    <location>
        <begin position="6"/>
        <end position="23"/>
    </location>
</feature>
<reference evidence="2 3" key="1">
    <citation type="submission" date="2024-06" db="EMBL/GenBank/DDBJ databases">
        <title>Sorghum-associated microbial communities from plants grown in Nebraska, USA.</title>
        <authorList>
            <person name="Schachtman D."/>
        </authorList>
    </citation>
    <scope>NUCLEOTIDE SEQUENCE [LARGE SCALE GENOMIC DNA]</scope>
    <source>
        <strain evidence="2 3">2709</strain>
    </source>
</reference>